<organism evidence="1 2">
    <name type="scientific">Alloalcanivorax balearicus MACL04</name>
    <dbReference type="NCBI Taxonomy" id="1177182"/>
    <lineage>
        <taxon>Bacteria</taxon>
        <taxon>Pseudomonadati</taxon>
        <taxon>Pseudomonadota</taxon>
        <taxon>Gammaproteobacteria</taxon>
        <taxon>Oceanospirillales</taxon>
        <taxon>Alcanivoracaceae</taxon>
        <taxon>Alloalcanivorax</taxon>
    </lineage>
</organism>
<dbReference type="EMBL" id="ARXS01000004">
    <property type="protein sequence ID" value="MCU5781654.1"/>
    <property type="molecule type" value="Genomic_DNA"/>
</dbReference>
<reference evidence="1" key="1">
    <citation type="submission" date="2012-09" db="EMBL/GenBank/DDBJ databases">
        <title>Genome Sequence of alkane-degrading Bacterium Alcanivorax balearicus MACL04.</title>
        <authorList>
            <person name="Lai Q."/>
            <person name="Shao Z."/>
        </authorList>
    </citation>
    <scope>NUCLEOTIDE SEQUENCE</scope>
    <source>
        <strain evidence="1">MACL04</strain>
    </source>
</reference>
<protein>
    <submittedName>
        <fullName evidence="1">Uncharacterized protein</fullName>
    </submittedName>
</protein>
<name>A0ABT2QVV2_9GAMM</name>
<sequence length="182" mass="19644">MIVVKGMAMSGVEPLSLDSPYWSELSHAYGGASDIPPLLKQLDALPEAKGEREPWFTLWSALAHQGDVYSASFAAVPHVVAAIARSPATVSGGYFHFPAWIEICRCRNGVRVPEELRAAYFEALRQLPMLVALASSREWDAELISGCLAAIAASKGHASIAEAALELTPEIAEEFLEGFFGR</sequence>
<gene>
    <name evidence="1" type="ORF">MA04_00954</name>
</gene>
<dbReference type="RefSeq" id="WP_262459628.1">
    <property type="nucleotide sequence ID" value="NZ_ARXS01000004.1"/>
</dbReference>
<evidence type="ECO:0000313" key="2">
    <source>
        <dbReference type="Proteomes" id="UP001064106"/>
    </source>
</evidence>
<comment type="caution">
    <text evidence="1">The sequence shown here is derived from an EMBL/GenBank/DDBJ whole genome shotgun (WGS) entry which is preliminary data.</text>
</comment>
<proteinExistence type="predicted"/>
<accession>A0ABT2QVV2</accession>
<evidence type="ECO:0000313" key="1">
    <source>
        <dbReference type="EMBL" id="MCU5781654.1"/>
    </source>
</evidence>
<dbReference type="Proteomes" id="UP001064106">
    <property type="component" value="Unassembled WGS sequence"/>
</dbReference>
<keyword evidence="2" id="KW-1185">Reference proteome</keyword>